<dbReference type="EMBL" id="CAICTM010000340">
    <property type="protein sequence ID" value="CAB9508289.1"/>
    <property type="molecule type" value="Genomic_DNA"/>
</dbReference>
<gene>
    <name evidence="1" type="ORF">SEMRO_341_G121490.1</name>
</gene>
<comment type="caution">
    <text evidence="1">The sequence shown here is derived from an EMBL/GenBank/DDBJ whole genome shotgun (WGS) entry which is preliminary data.</text>
</comment>
<evidence type="ECO:0000313" key="2">
    <source>
        <dbReference type="Proteomes" id="UP001153069"/>
    </source>
</evidence>
<dbReference type="Proteomes" id="UP001153069">
    <property type="component" value="Unassembled WGS sequence"/>
</dbReference>
<proteinExistence type="predicted"/>
<organism evidence="1 2">
    <name type="scientific">Seminavis robusta</name>
    <dbReference type="NCBI Taxonomy" id="568900"/>
    <lineage>
        <taxon>Eukaryota</taxon>
        <taxon>Sar</taxon>
        <taxon>Stramenopiles</taxon>
        <taxon>Ochrophyta</taxon>
        <taxon>Bacillariophyta</taxon>
        <taxon>Bacillariophyceae</taxon>
        <taxon>Bacillariophycidae</taxon>
        <taxon>Naviculales</taxon>
        <taxon>Naviculaceae</taxon>
        <taxon>Seminavis</taxon>
    </lineage>
</organism>
<sequence length="104" mass="11974">MNQFTDENSLNQLRDFAGKGYNKTRRHVLLGQALLNSMVSIQGQAAFVICTRLPVVSEMNRVHQFLGTLEKPEGFDDLEDDDHDADVDFEDYFDPFNEDELMDE</sequence>
<keyword evidence="2" id="KW-1185">Reference proteome</keyword>
<accession>A0A9N8DW79</accession>
<evidence type="ECO:0000313" key="1">
    <source>
        <dbReference type="EMBL" id="CAB9508289.1"/>
    </source>
</evidence>
<name>A0A9N8DW79_9STRA</name>
<reference evidence="1" key="1">
    <citation type="submission" date="2020-06" db="EMBL/GenBank/DDBJ databases">
        <authorList>
            <consortium name="Plant Systems Biology data submission"/>
        </authorList>
    </citation>
    <scope>NUCLEOTIDE SEQUENCE</scope>
    <source>
        <strain evidence="1">D6</strain>
    </source>
</reference>
<protein>
    <submittedName>
        <fullName evidence="1">Uncharacterized protein</fullName>
    </submittedName>
</protein>
<dbReference type="AlphaFoldDB" id="A0A9N8DW79"/>